<feature type="region of interest" description="Disordered" evidence="1">
    <location>
        <begin position="110"/>
        <end position="135"/>
    </location>
</feature>
<dbReference type="AlphaFoldDB" id="A0A3N9WUB3"/>
<proteinExistence type="predicted"/>
<evidence type="ECO:0000313" key="2">
    <source>
        <dbReference type="EMBL" id="RQX04458.1"/>
    </source>
</evidence>
<keyword evidence="3" id="KW-1185">Reference proteome</keyword>
<dbReference type="Proteomes" id="UP000282312">
    <property type="component" value="Unassembled WGS sequence"/>
</dbReference>
<evidence type="ECO:0000313" key="3">
    <source>
        <dbReference type="Proteomes" id="UP000282312"/>
    </source>
</evidence>
<evidence type="ECO:0000256" key="1">
    <source>
        <dbReference type="SAM" id="MobiDB-lite"/>
    </source>
</evidence>
<dbReference type="EMBL" id="QGSZ01000174">
    <property type="protein sequence ID" value="RQX04458.1"/>
    <property type="molecule type" value="Genomic_DNA"/>
</dbReference>
<gene>
    <name evidence="2" type="ORF">DLJ59_09520</name>
</gene>
<organism evidence="2 3">
    <name type="scientific">Micromonospora inaquosa</name>
    <dbReference type="NCBI Taxonomy" id="2203716"/>
    <lineage>
        <taxon>Bacteria</taxon>
        <taxon>Bacillati</taxon>
        <taxon>Actinomycetota</taxon>
        <taxon>Actinomycetes</taxon>
        <taxon>Micromonosporales</taxon>
        <taxon>Micromonosporaceae</taxon>
        <taxon>Micromonospora</taxon>
    </lineage>
</organism>
<comment type="caution">
    <text evidence="2">The sequence shown here is derived from an EMBL/GenBank/DDBJ whole genome shotgun (WGS) entry which is preliminary data.</text>
</comment>
<reference evidence="2 3" key="1">
    <citation type="submission" date="2018-05" db="EMBL/GenBank/DDBJ databases">
        <title>Micromonospora from Atacama Desert.</title>
        <authorList>
            <person name="Carro L."/>
            <person name="Goodfellow M."/>
            <person name="Klenk H.-P."/>
        </authorList>
    </citation>
    <scope>NUCLEOTIDE SEQUENCE [LARGE SCALE GENOMIC DNA]</scope>
    <source>
        <strain evidence="2 3">LB39</strain>
    </source>
</reference>
<accession>A0A3N9WUB3</accession>
<name>A0A3N9WUB3_9ACTN</name>
<protein>
    <submittedName>
        <fullName evidence="2">Uncharacterized protein</fullName>
    </submittedName>
</protein>
<sequence>MTPPVATPARIVPASGWPLLHLIKKVIPWPADPPANGIPPTQRPFDREPATVDGIDRYAPGAPVWAYIGGAWLTAYVADTTGSSALVSYPAPGSAEAMFETVHVSHLQLRDRPSRASYGGPPSANGSPDSADVPDAGHARVILDVHCPDEHGMCTACVYLAHFCWAPCPRARQAMTALGIVPMAQFGGQ</sequence>